<evidence type="ECO:0000313" key="2">
    <source>
        <dbReference type="Proteomes" id="UP000287651"/>
    </source>
</evidence>
<dbReference type="Proteomes" id="UP000287651">
    <property type="component" value="Unassembled WGS sequence"/>
</dbReference>
<evidence type="ECO:0000313" key="1">
    <source>
        <dbReference type="EMBL" id="RRT48762.1"/>
    </source>
</evidence>
<sequence>MGGQPRPSILQGRPATAWPPARGWLTVAKAPCTGAVDCSVAPVEAADYRAAPARCCSPAAWPQGLATHGEDTRATPATCAGVATTAVVVQRGKRRTYDIPFKKRTIFPF</sequence>
<organism evidence="1 2">
    <name type="scientific">Ensete ventricosum</name>
    <name type="common">Abyssinian banana</name>
    <name type="synonym">Musa ensete</name>
    <dbReference type="NCBI Taxonomy" id="4639"/>
    <lineage>
        <taxon>Eukaryota</taxon>
        <taxon>Viridiplantae</taxon>
        <taxon>Streptophyta</taxon>
        <taxon>Embryophyta</taxon>
        <taxon>Tracheophyta</taxon>
        <taxon>Spermatophyta</taxon>
        <taxon>Magnoliopsida</taxon>
        <taxon>Liliopsida</taxon>
        <taxon>Zingiberales</taxon>
        <taxon>Musaceae</taxon>
        <taxon>Ensete</taxon>
    </lineage>
</organism>
<name>A0A426YAI2_ENSVE</name>
<dbReference type="AlphaFoldDB" id="A0A426YAI2"/>
<protein>
    <submittedName>
        <fullName evidence="1">Uncharacterized protein</fullName>
    </submittedName>
</protein>
<comment type="caution">
    <text evidence="1">The sequence shown here is derived from an EMBL/GenBank/DDBJ whole genome shotgun (WGS) entry which is preliminary data.</text>
</comment>
<reference evidence="1 2" key="1">
    <citation type="journal article" date="2014" name="Agronomy (Basel)">
        <title>A Draft Genome Sequence for Ensete ventricosum, the Drought-Tolerant Tree Against Hunger.</title>
        <authorList>
            <person name="Harrison J."/>
            <person name="Moore K.A."/>
            <person name="Paszkiewicz K."/>
            <person name="Jones T."/>
            <person name="Grant M."/>
            <person name="Ambacheew D."/>
            <person name="Muzemil S."/>
            <person name="Studholme D.J."/>
        </authorList>
    </citation>
    <scope>NUCLEOTIDE SEQUENCE [LARGE SCALE GENOMIC DNA]</scope>
</reference>
<gene>
    <name evidence="1" type="ORF">B296_00037698</name>
</gene>
<dbReference type="EMBL" id="AMZH03013746">
    <property type="protein sequence ID" value="RRT48762.1"/>
    <property type="molecule type" value="Genomic_DNA"/>
</dbReference>
<proteinExistence type="predicted"/>
<accession>A0A426YAI2</accession>